<proteinExistence type="predicted"/>
<evidence type="ECO:0000256" key="1">
    <source>
        <dbReference type="SAM" id="MobiDB-lite"/>
    </source>
</evidence>
<dbReference type="EMBL" id="CM007906">
    <property type="protein sequence ID" value="OTF87408.1"/>
    <property type="molecule type" value="Genomic_DNA"/>
</dbReference>
<organism evidence="2 3">
    <name type="scientific">Helianthus annuus</name>
    <name type="common">Common sunflower</name>
    <dbReference type="NCBI Taxonomy" id="4232"/>
    <lineage>
        <taxon>Eukaryota</taxon>
        <taxon>Viridiplantae</taxon>
        <taxon>Streptophyta</taxon>
        <taxon>Embryophyta</taxon>
        <taxon>Tracheophyta</taxon>
        <taxon>Spermatophyta</taxon>
        <taxon>Magnoliopsida</taxon>
        <taxon>eudicotyledons</taxon>
        <taxon>Gunneridae</taxon>
        <taxon>Pentapetalae</taxon>
        <taxon>asterids</taxon>
        <taxon>campanulids</taxon>
        <taxon>Asterales</taxon>
        <taxon>Asteraceae</taxon>
        <taxon>Asteroideae</taxon>
        <taxon>Heliantheae alliance</taxon>
        <taxon>Heliantheae</taxon>
        <taxon>Helianthus</taxon>
    </lineage>
</organism>
<feature type="region of interest" description="Disordered" evidence="1">
    <location>
        <begin position="1"/>
        <end position="20"/>
    </location>
</feature>
<keyword evidence="3" id="KW-1185">Reference proteome</keyword>
<protein>
    <submittedName>
        <fullName evidence="2">Uncharacterized protein</fullName>
    </submittedName>
</protein>
<dbReference type="Proteomes" id="UP000215914">
    <property type="component" value="Chromosome 17"/>
</dbReference>
<accession>A0A251RSG1</accession>
<reference evidence="3" key="1">
    <citation type="journal article" date="2017" name="Nature">
        <title>The sunflower genome provides insights into oil metabolism, flowering and Asterid evolution.</title>
        <authorList>
            <person name="Badouin H."/>
            <person name="Gouzy J."/>
            <person name="Grassa C.J."/>
            <person name="Murat F."/>
            <person name="Staton S.E."/>
            <person name="Cottret L."/>
            <person name="Lelandais-Briere C."/>
            <person name="Owens G.L."/>
            <person name="Carrere S."/>
            <person name="Mayjonade B."/>
            <person name="Legrand L."/>
            <person name="Gill N."/>
            <person name="Kane N.C."/>
            <person name="Bowers J.E."/>
            <person name="Hubner S."/>
            <person name="Bellec A."/>
            <person name="Berard A."/>
            <person name="Berges H."/>
            <person name="Blanchet N."/>
            <person name="Boniface M.C."/>
            <person name="Brunel D."/>
            <person name="Catrice O."/>
            <person name="Chaidir N."/>
            <person name="Claudel C."/>
            <person name="Donnadieu C."/>
            <person name="Faraut T."/>
            <person name="Fievet G."/>
            <person name="Helmstetter N."/>
            <person name="King M."/>
            <person name="Knapp S.J."/>
            <person name="Lai Z."/>
            <person name="Le Paslier M.C."/>
            <person name="Lippi Y."/>
            <person name="Lorenzon L."/>
            <person name="Mandel J.R."/>
            <person name="Marage G."/>
            <person name="Marchand G."/>
            <person name="Marquand E."/>
            <person name="Bret-Mestries E."/>
            <person name="Morien E."/>
            <person name="Nambeesan S."/>
            <person name="Nguyen T."/>
            <person name="Pegot-Espagnet P."/>
            <person name="Pouilly N."/>
            <person name="Raftis F."/>
            <person name="Sallet E."/>
            <person name="Schiex T."/>
            <person name="Thomas J."/>
            <person name="Vandecasteele C."/>
            <person name="Vares D."/>
            <person name="Vear F."/>
            <person name="Vautrin S."/>
            <person name="Crespi M."/>
            <person name="Mangin B."/>
            <person name="Burke J.M."/>
            <person name="Salse J."/>
            <person name="Munos S."/>
            <person name="Vincourt P."/>
            <person name="Rieseberg L.H."/>
            <person name="Langlade N.B."/>
        </authorList>
    </citation>
    <scope>NUCLEOTIDE SEQUENCE [LARGE SCALE GENOMIC DNA]</scope>
    <source>
        <strain evidence="3">cv. SF193</strain>
    </source>
</reference>
<dbReference type="InParanoid" id="A0A251RSG1"/>
<name>A0A251RSG1_HELAN</name>
<evidence type="ECO:0000313" key="3">
    <source>
        <dbReference type="Proteomes" id="UP000215914"/>
    </source>
</evidence>
<gene>
    <name evidence="2" type="ORF">HannXRQ_Chr17g0561461</name>
</gene>
<sequence length="57" mass="6491">MKEQDSACFGTPSRPDPRSCSVLKRAHRSLRRTRLDPIPITAYIRSLGFSIFTRALL</sequence>
<dbReference type="AlphaFoldDB" id="A0A251RSG1"/>
<evidence type="ECO:0000313" key="2">
    <source>
        <dbReference type="EMBL" id="OTF87408.1"/>
    </source>
</evidence>